<evidence type="ECO:0000256" key="2">
    <source>
        <dbReference type="ARBA" id="ARBA00022803"/>
    </source>
</evidence>
<dbReference type="InterPro" id="IPR051685">
    <property type="entry name" value="Ycf3/AcsC/BcsC/TPR_MFPF"/>
</dbReference>
<dbReference type="PANTHER" id="PTHR44943:SF8">
    <property type="entry name" value="TPR REPEAT-CONTAINING PROTEIN MJ0263"/>
    <property type="match status" value="1"/>
</dbReference>
<evidence type="ECO:0000313" key="5">
    <source>
        <dbReference type="EMBL" id="SNR88043.1"/>
    </source>
</evidence>
<dbReference type="PANTHER" id="PTHR44943">
    <property type="entry name" value="CELLULOSE SYNTHASE OPERON PROTEIN C"/>
    <property type="match status" value="1"/>
</dbReference>
<feature type="repeat" description="TPR" evidence="3">
    <location>
        <begin position="163"/>
        <end position="196"/>
    </location>
</feature>
<feature type="repeat" description="TPR" evidence="3">
    <location>
        <begin position="300"/>
        <end position="333"/>
    </location>
</feature>
<evidence type="ECO:0000256" key="1">
    <source>
        <dbReference type="ARBA" id="ARBA00022737"/>
    </source>
</evidence>
<dbReference type="PROSITE" id="PS50293">
    <property type="entry name" value="TPR_REGION"/>
    <property type="match status" value="1"/>
</dbReference>
<keyword evidence="6" id="KW-1185">Reference proteome</keyword>
<dbReference type="PROSITE" id="PS50005">
    <property type="entry name" value="TPR"/>
    <property type="match status" value="3"/>
</dbReference>
<dbReference type="Proteomes" id="UP000198379">
    <property type="component" value="Unassembled WGS sequence"/>
</dbReference>
<evidence type="ECO:0000313" key="6">
    <source>
        <dbReference type="Proteomes" id="UP000198379"/>
    </source>
</evidence>
<feature type="signal peptide" evidence="4">
    <location>
        <begin position="1"/>
        <end position="19"/>
    </location>
</feature>
<protein>
    <submittedName>
        <fullName evidence="5">Flp pilus assembly protein TadD, contains TPR repeats</fullName>
    </submittedName>
</protein>
<accession>A0A238ZZH1</accession>
<dbReference type="Gene3D" id="1.25.40.10">
    <property type="entry name" value="Tetratricopeptide repeat domain"/>
    <property type="match status" value="3"/>
</dbReference>
<keyword evidence="1" id="KW-0677">Repeat</keyword>
<feature type="repeat" description="TPR" evidence="3">
    <location>
        <begin position="231"/>
        <end position="264"/>
    </location>
</feature>
<feature type="chain" id="PRO_5012963867" evidence="4">
    <location>
        <begin position="20"/>
        <end position="401"/>
    </location>
</feature>
<dbReference type="Pfam" id="PF13181">
    <property type="entry name" value="TPR_8"/>
    <property type="match status" value="1"/>
</dbReference>
<dbReference type="SUPFAM" id="SSF48452">
    <property type="entry name" value="TPR-like"/>
    <property type="match status" value="1"/>
</dbReference>
<dbReference type="AlphaFoldDB" id="A0A238ZZH1"/>
<evidence type="ECO:0000256" key="4">
    <source>
        <dbReference type="SAM" id="SignalP"/>
    </source>
</evidence>
<dbReference type="InterPro" id="IPR019734">
    <property type="entry name" value="TPR_rpt"/>
</dbReference>
<keyword evidence="4" id="KW-0732">Signal</keyword>
<evidence type="ECO:0000256" key="3">
    <source>
        <dbReference type="PROSITE-ProRule" id="PRU00339"/>
    </source>
</evidence>
<name>A0A238ZZH1_9FLAO</name>
<organism evidence="5 6">
    <name type="scientific">Dokdonia pacifica</name>
    <dbReference type="NCBI Taxonomy" id="1627892"/>
    <lineage>
        <taxon>Bacteria</taxon>
        <taxon>Pseudomonadati</taxon>
        <taxon>Bacteroidota</taxon>
        <taxon>Flavobacteriia</taxon>
        <taxon>Flavobacteriales</taxon>
        <taxon>Flavobacteriaceae</taxon>
        <taxon>Dokdonia</taxon>
    </lineage>
</organism>
<dbReference type="SMART" id="SM00028">
    <property type="entry name" value="TPR"/>
    <property type="match status" value="7"/>
</dbReference>
<reference evidence="5 6" key="1">
    <citation type="submission" date="2017-06" db="EMBL/GenBank/DDBJ databases">
        <authorList>
            <person name="Kim H.J."/>
            <person name="Triplett B.A."/>
        </authorList>
    </citation>
    <scope>NUCLEOTIDE SEQUENCE [LARGE SCALE GENOMIC DNA]</scope>
    <source>
        <strain evidence="5 6">DSM 25597</strain>
    </source>
</reference>
<dbReference type="OrthoDB" id="9810596at2"/>
<dbReference type="Pfam" id="PF13432">
    <property type="entry name" value="TPR_16"/>
    <property type="match status" value="1"/>
</dbReference>
<keyword evidence="2 3" id="KW-0802">TPR repeat</keyword>
<dbReference type="RefSeq" id="WP_089371834.1">
    <property type="nucleotide sequence ID" value="NZ_BMEP01000007.1"/>
</dbReference>
<proteinExistence type="predicted"/>
<sequence length="401" mass="46615">MKRYLILLFFTSIISNAEAQSSALTIADSLYAVGSYTKAIEQYQLIPDQNAKTLLQIARSYRGLGNKKAAIEAYVASLTQNKEQPIAATEYGRLLISRGKHSTADTIFMELSQKYPDNPEYFYQRGRALKLLEKKGDSLWKKTATTKSEEIFSKAVQLDSTHQKALYQLGLHYLGKRDYPVVDKICYKALEIDPDNVEMVNILAQNYYLRGWHDESITWFEKLIALGQTSPFIHNNLGVSYRQTNRYQKAIEQYLILLGIDDEDYGVHHILAELYGKIRDIEKAEYHAKQALYFKDLPLDDIYYTLGNAYQINKKFEKAIVQYRKVVKINPSNIRAQYNIPVCADNYYENKKEVVKLYEQFLEKHKESKDRAATFYKTMTERRLTVLKEELFLKEGEDKKD</sequence>
<gene>
    <name evidence="5" type="ORF">SAMN06265376_1048</name>
</gene>
<dbReference type="EMBL" id="FZNY01000004">
    <property type="protein sequence ID" value="SNR88043.1"/>
    <property type="molecule type" value="Genomic_DNA"/>
</dbReference>
<dbReference type="InterPro" id="IPR011990">
    <property type="entry name" value="TPR-like_helical_dom_sf"/>
</dbReference>
<dbReference type="Pfam" id="PF00515">
    <property type="entry name" value="TPR_1"/>
    <property type="match status" value="1"/>
</dbReference>